<dbReference type="Proteomes" id="UP000019322">
    <property type="component" value="Chromosome"/>
</dbReference>
<name>A0AA86E2V4_SULMK</name>
<dbReference type="RefSeq" id="WP_223809688.1">
    <property type="nucleotide sequence ID" value="NZ_CP007201.1"/>
</dbReference>
<evidence type="ECO:0000313" key="1">
    <source>
        <dbReference type="EMBL" id="AHJ13137.1"/>
    </source>
</evidence>
<protein>
    <recommendedName>
        <fullName evidence="3">Adenine-specific DNA methylase</fullName>
    </recommendedName>
</protein>
<accession>A0AA86E2V4</accession>
<reference evidence="1 2" key="1">
    <citation type="journal article" date="2014" name="Environ. Microbiol.">
        <title>Insights into organohalide respiration and the versatile catabolism of Sulfurospirillum multivorans gained from comparative genomics and physiological studies.</title>
        <authorList>
            <person name="Goris T."/>
            <person name="Schubert T."/>
            <person name="Gadkari J."/>
            <person name="Wubet T."/>
            <person name="Tarkka M."/>
            <person name="Buscot F."/>
            <person name="Adrian L."/>
            <person name="Diekert G."/>
        </authorList>
    </citation>
    <scope>NUCLEOTIDE SEQUENCE [LARGE SCALE GENOMIC DNA]</scope>
    <source>
        <strain evidence="2">DM 12446 / JCM 15788 / NBRC 109480</strain>
    </source>
</reference>
<evidence type="ECO:0000313" key="2">
    <source>
        <dbReference type="Proteomes" id="UP000019322"/>
    </source>
</evidence>
<gene>
    <name evidence="1" type="ORF">SMUL_1882</name>
</gene>
<dbReference type="AlphaFoldDB" id="A0AA86E2V4"/>
<dbReference type="KEGG" id="smul:SMUL_1882"/>
<sequence>MTINRAFAMPSSNTFEIKPIRELIEKYVATVSDVLWIDPFANRNKFAHVTNDLNPDFNTNYSMDALAFLRLFENHSVGGVLFDPPYSSRQVSECYKSFGLPINKETTQSRYWADLKKEIARILRGGEFVSVVLGIAAVLEKCWDLKPKRF</sequence>
<organism evidence="1 2">
    <name type="scientific">Sulfurospirillum multivorans (strain DM 12446 / JCM 15788 / NBRC 109480)</name>
    <dbReference type="NCBI Taxonomy" id="1150621"/>
    <lineage>
        <taxon>Bacteria</taxon>
        <taxon>Pseudomonadati</taxon>
        <taxon>Campylobacterota</taxon>
        <taxon>Epsilonproteobacteria</taxon>
        <taxon>Campylobacterales</taxon>
        <taxon>Sulfurospirillaceae</taxon>
        <taxon>Sulfurospirillum</taxon>
    </lineage>
</organism>
<proteinExistence type="predicted"/>
<evidence type="ECO:0008006" key="3">
    <source>
        <dbReference type="Google" id="ProtNLM"/>
    </source>
</evidence>
<dbReference type="EMBL" id="CP007201">
    <property type="protein sequence ID" value="AHJ13137.1"/>
    <property type="molecule type" value="Genomic_DNA"/>
</dbReference>